<accession>K2NBX7</accession>
<dbReference type="GO" id="GO:0055085">
    <property type="term" value="P:transmembrane transport"/>
    <property type="evidence" value="ECO:0007669"/>
    <property type="project" value="InterPro"/>
</dbReference>
<dbReference type="PROSITE" id="PS50920">
    <property type="entry name" value="SOLCAR"/>
    <property type="match status" value="3"/>
</dbReference>
<evidence type="ECO:0000313" key="13">
    <source>
        <dbReference type="Proteomes" id="UP000007350"/>
    </source>
</evidence>
<dbReference type="AlphaFoldDB" id="K2NBX7"/>
<dbReference type="PRINTS" id="PR00926">
    <property type="entry name" value="MITOCARRIER"/>
</dbReference>
<feature type="repeat" description="Solcar" evidence="9">
    <location>
        <begin position="37"/>
        <end position="133"/>
    </location>
</feature>
<gene>
    <name evidence="12" type="ORF">MOQ_009758</name>
</gene>
<dbReference type="InterPro" id="IPR023395">
    <property type="entry name" value="MCP_dom_sf"/>
</dbReference>
<dbReference type="PANTHER" id="PTHR45788:SF4">
    <property type="entry name" value="TRICARBOXYLATE TRANSPORT PROTEIN, MITOCHONDRIAL"/>
    <property type="match status" value="1"/>
</dbReference>
<feature type="transmembrane region" description="Helical" evidence="11">
    <location>
        <begin position="36"/>
        <end position="60"/>
    </location>
</feature>
<dbReference type="InterPro" id="IPR018108">
    <property type="entry name" value="MCP_transmembrane"/>
</dbReference>
<dbReference type="PANTHER" id="PTHR45788">
    <property type="entry name" value="SUCCINATE/FUMARATE MITOCHONDRIAL TRANSPORTER-RELATED"/>
    <property type="match status" value="1"/>
</dbReference>
<comment type="subcellular location">
    <subcellularLocation>
        <location evidence="1">Mitochondrion membrane</location>
        <topology evidence="1">Multi-pass membrane protein</topology>
    </subcellularLocation>
</comment>
<evidence type="ECO:0000256" key="6">
    <source>
        <dbReference type="ARBA" id="ARBA00022989"/>
    </source>
</evidence>
<keyword evidence="4 9" id="KW-0812">Transmembrane</keyword>
<evidence type="ECO:0000256" key="8">
    <source>
        <dbReference type="ARBA" id="ARBA00023136"/>
    </source>
</evidence>
<evidence type="ECO:0000313" key="12">
    <source>
        <dbReference type="EMBL" id="EKF26542.1"/>
    </source>
</evidence>
<feature type="transmembrane region" description="Helical" evidence="11">
    <location>
        <begin position="279"/>
        <end position="296"/>
    </location>
</feature>
<dbReference type="InterPro" id="IPR002067">
    <property type="entry name" value="MCP"/>
</dbReference>
<evidence type="ECO:0000256" key="2">
    <source>
        <dbReference type="ARBA" id="ARBA00006375"/>
    </source>
</evidence>
<keyword evidence="6 11" id="KW-1133">Transmembrane helix</keyword>
<evidence type="ECO:0000256" key="3">
    <source>
        <dbReference type="ARBA" id="ARBA00022448"/>
    </source>
</evidence>
<name>K2NBX7_TRYCR</name>
<feature type="repeat" description="Solcar" evidence="9">
    <location>
        <begin position="277"/>
        <end position="394"/>
    </location>
</feature>
<dbReference type="Proteomes" id="UP000007350">
    <property type="component" value="Unassembled WGS sequence"/>
</dbReference>
<reference evidence="12 13" key="1">
    <citation type="journal article" date="2012" name="BMC Genomics">
        <title>Comparative genomic analysis of human infective Trypanosoma cruzi lineages with the bat-restricted subspecies T. cruzi marinkellei.</title>
        <authorList>
            <person name="Franzen O."/>
            <person name="Talavera-Lopez C."/>
            <person name="Ochaya S."/>
            <person name="Butler C.E."/>
            <person name="Messenger L.A."/>
            <person name="Lewis M.D."/>
            <person name="Llewellyn M.S."/>
            <person name="Marinkelle C.J."/>
            <person name="Tyler K.M."/>
            <person name="Miles M.A."/>
            <person name="Andersson B."/>
        </authorList>
    </citation>
    <scope>NUCLEOTIDE SEQUENCE [LARGE SCALE GENOMIC DNA]</scope>
    <source>
        <strain evidence="12 13">B7</strain>
    </source>
</reference>
<evidence type="ECO:0000256" key="10">
    <source>
        <dbReference type="RuleBase" id="RU000488"/>
    </source>
</evidence>
<evidence type="ECO:0000256" key="11">
    <source>
        <dbReference type="SAM" id="Phobius"/>
    </source>
</evidence>
<comment type="caution">
    <text evidence="12">The sequence shown here is derived from an EMBL/GenBank/DDBJ whole genome shotgun (WGS) entry which is preliminary data.</text>
</comment>
<keyword evidence="13" id="KW-1185">Reference proteome</keyword>
<evidence type="ECO:0000256" key="7">
    <source>
        <dbReference type="ARBA" id="ARBA00023128"/>
    </source>
</evidence>
<dbReference type="GO" id="GO:0031966">
    <property type="term" value="C:mitochondrial membrane"/>
    <property type="evidence" value="ECO:0007669"/>
    <property type="project" value="UniProtKB-SubCell"/>
</dbReference>
<evidence type="ECO:0000256" key="9">
    <source>
        <dbReference type="PROSITE-ProRule" id="PRU00282"/>
    </source>
</evidence>
<proteinExistence type="inferred from homology"/>
<evidence type="ECO:0000256" key="1">
    <source>
        <dbReference type="ARBA" id="ARBA00004225"/>
    </source>
</evidence>
<organism evidence="12 13">
    <name type="scientific">Trypanosoma cruzi marinkellei</name>
    <dbReference type="NCBI Taxonomy" id="85056"/>
    <lineage>
        <taxon>Eukaryota</taxon>
        <taxon>Discoba</taxon>
        <taxon>Euglenozoa</taxon>
        <taxon>Kinetoplastea</taxon>
        <taxon>Metakinetoplastina</taxon>
        <taxon>Trypanosomatida</taxon>
        <taxon>Trypanosomatidae</taxon>
        <taxon>Trypanosoma</taxon>
        <taxon>Schizotrypanum</taxon>
    </lineage>
</organism>
<dbReference type="OrthoDB" id="44467at2759"/>
<feature type="repeat" description="Solcar" evidence="9">
    <location>
        <begin position="151"/>
        <end position="243"/>
    </location>
</feature>
<keyword evidence="7" id="KW-0496">Mitochondrion</keyword>
<evidence type="ECO:0000256" key="5">
    <source>
        <dbReference type="ARBA" id="ARBA00022737"/>
    </source>
</evidence>
<keyword evidence="3 10" id="KW-0813">Transport</keyword>
<sequence>MSVMAGSTADVPLVPVHMFPSSKGHQLPICDVNYDYYALFWSFLAGALTGGIEAIVTYPIEYVKTHLQLQQLSHLQFSSSSSAHVYSGIWDCVKRTVHQHSPLGLYRGFVPVLLGSMPKQASRWAAYEWATETAKRLTSHEGRVHNEKVILSLPVLSVCGFFAGFVETLCAVGPTESVKTQLIHDSKQPFPRYHSLGTVGAVRLMLREKGFRHTFYSGVGTTMVKQGLNQSLRFPVQKFVMDVFCSDTVIGLWHDRKGVNGKAEREWIRRLREERRKNPFWNGLAGFFAGVLSVLITQPVDVVKTQLQSGMVHNTEIYNNNNNNKNMSSRSRRVTWMMSNECGSPHRMGCMSYFRSIYHQRGVAGFYAGVIARSVHVGTHVALTFTIFPVIRRMADGNAGNKN</sequence>
<dbReference type="EMBL" id="AHKC01020446">
    <property type="protein sequence ID" value="EKF26542.1"/>
    <property type="molecule type" value="Genomic_DNA"/>
</dbReference>
<dbReference type="Pfam" id="PF00153">
    <property type="entry name" value="Mito_carr"/>
    <property type="match status" value="3"/>
</dbReference>
<evidence type="ECO:0000256" key="4">
    <source>
        <dbReference type="ARBA" id="ARBA00022692"/>
    </source>
</evidence>
<dbReference type="InterPro" id="IPR049563">
    <property type="entry name" value="TXTP-like"/>
</dbReference>
<comment type="similarity">
    <text evidence="2 10">Belongs to the mitochondrial carrier (TC 2.A.29) family.</text>
</comment>
<protein>
    <submittedName>
        <fullName evidence="12">Citrate transporter, putative</fullName>
    </submittedName>
</protein>
<dbReference type="SUPFAM" id="SSF103506">
    <property type="entry name" value="Mitochondrial carrier"/>
    <property type="match status" value="1"/>
</dbReference>
<dbReference type="Gene3D" id="1.50.40.10">
    <property type="entry name" value="Mitochondrial carrier domain"/>
    <property type="match status" value="1"/>
</dbReference>
<keyword evidence="5" id="KW-0677">Repeat</keyword>
<keyword evidence="8 9" id="KW-0472">Membrane</keyword>